<name>A0ACB8JG43_CITSI</name>
<dbReference type="Proteomes" id="UP000829398">
    <property type="component" value="Chromosome 7"/>
</dbReference>
<gene>
    <name evidence="1" type="ORF">KPL71_021518</name>
</gene>
<dbReference type="EMBL" id="CM039176">
    <property type="protein sequence ID" value="KAH9716608.1"/>
    <property type="molecule type" value="Genomic_DNA"/>
</dbReference>
<sequence length="432" mass="48414">MLRLISRAAAAAAALSKQRNDTVLTSTSILIHQFFYSTKTQTKSSKKKQDDNKKSSKSKSKSSDANSLSAPAAAQADSADDLESVRARARRLAEDDRNPSLDVGPNHRPLFTKTTSLSLLTRKDACTYFKFSEDELNAMLPEGLPTGMLGEFKDSMRYALLVRQSFLDIRDNFRRIVDPSLQSTNGPKIRKQIVLDGPLCCGKSITLAMLVHWAREEGWLVLYVPRGREWTHGGYFYKNPQTGLWDTPLQAENDFIKYNESHLRELPCQILDPIPLGEGAGVGLLKGVDSKEISEGSTLFDLVQMGINQMHASVGVVVRLRKELSLVKDIPVLIAIDQVNAFRSMMHNDMMVGAFSHSTAVGKLRKDLPHVPVDARINLPRYSPDEAATVCHYYLRQRLVSREVFSEENWKKVYYLANGNGAEMRMLVPLMH</sequence>
<protein>
    <submittedName>
        <fullName evidence="1">Mitochondrial 28S ribosomal protein S29-like protein</fullName>
    </submittedName>
</protein>
<evidence type="ECO:0000313" key="2">
    <source>
        <dbReference type="Proteomes" id="UP000829398"/>
    </source>
</evidence>
<reference evidence="2" key="1">
    <citation type="journal article" date="2023" name="Hortic. Res.">
        <title>A chromosome-level phased genome enabling allele-level studies in sweet orange: a case study on citrus Huanglongbing tolerance.</title>
        <authorList>
            <person name="Wu B."/>
            <person name="Yu Q."/>
            <person name="Deng Z."/>
            <person name="Duan Y."/>
            <person name="Luo F."/>
            <person name="Gmitter F. Jr."/>
        </authorList>
    </citation>
    <scope>NUCLEOTIDE SEQUENCE [LARGE SCALE GENOMIC DNA]</scope>
    <source>
        <strain evidence="2">cv. Valencia</strain>
    </source>
</reference>
<organism evidence="1 2">
    <name type="scientific">Citrus sinensis</name>
    <name type="common">Sweet orange</name>
    <name type="synonym">Citrus aurantium var. sinensis</name>
    <dbReference type="NCBI Taxonomy" id="2711"/>
    <lineage>
        <taxon>Eukaryota</taxon>
        <taxon>Viridiplantae</taxon>
        <taxon>Streptophyta</taxon>
        <taxon>Embryophyta</taxon>
        <taxon>Tracheophyta</taxon>
        <taxon>Spermatophyta</taxon>
        <taxon>Magnoliopsida</taxon>
        <taxon>eudicotyledons</taxon>
        <taxon>Gunneridae</taxon>
        <taxon>Pentapetalae</taxon>
        <taxon>rosids</taxon>
        <taxon>malvids</taxon>
        <taxon>Sapindales</taxon>
        <taxon>Rutaceae</taxon>
        <taxon>Aurantioideae</taxon>
        <taxon>Citrus</taxon>
    </lineage>
</organism>
<evidence type="ECO:0000313" key="1">
    <source>
        <dbReference type="EMBL" id="KAH9716608.1"/>
    </source>
</evidence>
<keyword evidence="2" id="KW-1185">Reference proteome</keyword>
<comment type="caution">
    <text evidence="1">The sequence shown here is derived from an EMBL/GenBank/DDBJ whole genome shotgun (WGS) entry which is preliminary data.</text>
</comment>
<proteinExistence type="predicted"/>
<accession>A0ACB8JG43</accession>